<evidence type="ECO:0000313" key="2">
    <source>
        <dbReference type="EMBL" id="KAB1157518.1"/>
    </source>
</evidence>
<proteinExistence type="predicted"/>
<dbReference type="AlphaFoldDB" id="A0A7J5AJF6"/>
<evidence type="ECO:0000313" key="3">
    <source>
        <dbReference type="Proteomes" id="UP000490922"/>
    </source>
</evidence>
<name>A0A7J5AJF6_9FLAO</name>
<reference evidence="2 3" key="1">
    <citation type="submission" date="2019-09" db="EMBL/GenBank/DDBJ databases">
        <title>Flavobacterium sp. nov., isolated from glacier ice.</title>
        <authorList>
            <person name="Liu Q."/>
        </authorList>
    </citation>
    <scope>NUCLEOTIDE SEQUENCE [LARGE SCALE GENOMIC DNA]</scope>
    <source>
        <strain evidence="2 3">NBRC 112527</strain>
    </source>
</reference>
<feature type="signal peptide" evidence="1">
    <location>
        <begin position="1"/>
        <end position="17"/>
    </location>
</feature>
<comment type="caution">
    <text evidence="2">The sequence shown here is derived from an EMBL/GenBank/DDBJ whole genome shotgun (WGS) entry which is preliminary data.</text>
</comment>
<evidence type="ECO:0000256" key="1">
    <source>
        <dbReference type="SAM" id="SignalP"/>
    </source>
</evidence>
<keyword evidence="1" id="KW-0732">Signal</keyword>
<accession>A0A7J5AJF6</accession>
<dbReference type="EMBL" id="WAEM01000001">
    <property type="protein sequence ID" value="KAB1157518.1"/>
    <property type="molecule type" value="Genomic_DNA"/>
</dbReference>
<gene>
    <name evidence="2" type="ORF">F6464_00080</name>
</gene>
<sequence>MKKLFFLLVVFSLTASAQIASTDSTITINEEKVFRSTDVDLKPQLKEGMYTLSMFISDNFKFPEAIKNKKITIFSSFIVEPDGTLTNIKAFHVNVKEYLPTTVVKITTENEKINQLDQIESMKAETVRVLKLFKKTWVPATKEGKSVRCLYNYPINFNIE</sequence>
<protein>
    <recommendedName>
        <fullName evidence="4">TonB C-terminal domain-containing protein</fullName>
    </recommendedName>
</protein>
<organism evidence="2 3">
    <name type="scientific">Flavobacterium luteum</name>
    <dbReference type="NCBI Taxonomy" id="2026654"/>
    <lineage>
        <taxon>Bacteria</taxon>
        <taxon>Pseudomonadati</taxon>
        <taxon>Bacteroidota</taxon>
        <taxon>Flavobacteriia</taxon>
        <taxon>Flavobacteriales</taxon>
        <taxon>Flavobacteriaceae</taxon>
        <taxon>Flavobacterium</taxon>
    </lineage>
</organism>
<keyword evidence="3" id="KW-1185">Reference proteome</keyword>
<dbReference type="Gene3D" id="3.30.1150.10">
    <property type="match status" value="1"/>
</dbReference>
<dbReference type="OrthoDB" id="1522859at2"/>
<dbReference type="Proteomes" id="UP000490922">
    <property type="component" value="Unassembled WGS sequence"/>
</dbReference>
<evidence type="ECO:0008006" key="4">
    <source>
        <dbReference type="Google" id="ProtNLM"/>
    </source>
</evidence>
<feature type="chain" id="PRO_5029885461" description="TonB C-terminal domain-containing protein" evidence="1">
    <location>
        <begin position="18"/>
        <end position="160"/>
    </location>
</feature>
<dbReference type="RefSeq" id="WP_151105711.1">
    <property type="nucleotide sequence ID" value="NZ_WAEM01000001.1"/>
</dbReference>